<dbReference type="FunFam" id="1.20.120.980:FF:000002">
    <property type="entry name" value="lysosomal Pro-X carboxypeptidase"/>
    <property type="match status" value="1"/>
</dbReference>
<dbReference type="AlphaFoldDB" id="A0A9N9TUA7"/>
<keyword evidence="7" id="KW-0378">Hydrolase</keyword>
<reference evidence="19" key="1">
    <citation type="submission" date="2022-01" db="EMBL/GenBank/DDBJ databases">
        <authorList>
            <person name="King R."/>
        </authorList>
    </citation>
    <scope>NUCLEOTIDE SEQUENCE</scope>
</reference>
<evidence type="ECO:0000256" key="10">
    <source>
        <dbReference type="ARBA" id="ARBA00023180"/>
    </source>
</evidence>
<keyword evidence="9" id="KW-1015">Disulfide bond</keyword>
<dbReference type="Gene3D" id="1.20.120.980">
    <property type="entry name" value="Serine carboxypeptidase S28, SKS domain"/>
    <property type="match status" value="1"/>
</dbReference>
<name>A0A9N9TUA7_PHYSR</name>
<evidence type="ECO:0000256" key="14">
    <source>
        <dbReference type="ARBA" id="ARBA00066456"/>
    </source>
</evidence>
<comment type="catalytic activity">
    <reaction evidence="12">
        <text>Cleavage of a -Pro-|-Xaa bond to release a C-terminal amino acid.</text>
        <dbReference type="EC" id="3.4.16.2"/>
    </reaction>
</comment>
<dbReference type="GO" id="GO:0008239">
    <property type="term" value="F:dipeptidyl-peptidase activity"/>
    <property type="evidence" value="ECO:0007669"/>
    <property type="project" value="TreeGrafter"/>
</dbReference>
<proteinExistence type="inferred from homology"/>
<keyword evidence="4" id="KW-0121">Carboxypeptidase</keyword>
<keyword evidence="8" id="KW-0865">Zymogen</keyword>
<dbReference type="EMBL" id="OU900099">
    <property type="protein sequence ID" value="CAG9862931.1"/>
    <property type="molecule type" value="Genomic_DNA"/>
</dbReference>
<accession>A0A9N9TUA7</accession>
<comment type="similarity">
    <text evidence="2">Belongs to the peptidase S28 family.</text>
</comment>
<keyword evidence="11" id="KW-0458">Lysosome</keyword>
<evidence type="ECO:0000256" key="9">
    <source>
        <dbReference type="ARBA" id="ARBA00023157"/>
    </source>
</evidence>
<evidence type="ECO:0000313" key="19">
    <source>
        <dbReference type="EMBL" id="CAG9862931.1"/>
    </source>
</evidence>
<feature type="signal peptide" evidence="18">
    <location>
        <begin position="1"/>
        <end position="30"/>
    </location>
</feature>
<evidence type="ECO:0000256" key="12">
    <source>
        <dbReference type="ARBA" id="ARBA00052013"/>
    </source>
</evidence>
<keyword evidence="10" id="KW-0325">Glycoprotein</keyword>
<dbReference type="EC" id="3.4.16.2" evidence="14"/>
<protein>
    <recommendedName>
        <fullName evidence="15">Lysosomal Pro-X carboxypeptidase</fullName>
        <ecNumber evidence="14">3.4.16.2</ecNumber>
    </recommendedName>
    <alternativeName>
        <fullName evidence="17">Proline carboxypeptidase</fullName>
    </alternativeName>
    <alternativeName>
        <fullName evidence="16">Prolylcarboxypeptidase</fullName>
    </alternativeName>
</protein>
<comment type="subunit">
    <text evidence="3">Homodimer.</text>
</comment>
<evidence type="ECO:0000256" key="6">
    <source>
        <dbReference type="ARBA" id="ARBA00022729"/>
    </source>
</evidence>
<dbReference type="GO" id="GO:0006508">
    <property type="term" value="P:proteolysis"/>
    <property type="evidence" value="ECO:0007669"/>
    <property type="project" value="UniProtKB-KW"/>
</dbReference>
<comment type="subcellular location">
    <subcellularLocation>
        <location evidence="1">Lysosome</location>
    </subcellularLocation>
</comment>
<keyword evidence="6 18" id="KW-0732">Signal</keyword>
<dbReference type="GO" id="GO:0005764">
    <property type="term" value="C:lysosome"/>
    <property type="evidence" value="ECO:0007669"/>
    <property type="project" value="UniProtKB-SubCell"/>
</dbReference>
<evidence type="ECO:0000256" key="7">
    <source>
        <dbReference type="ARBA" id="ARBA00022801"/>
    </source>
</evidence>
<sequence>MMRLFNCFFKFHKFVVLALVLFILLKEAQLFEQKHSFETRYAEVPIDHLSFSDQLVTFKIRYLVSAKYHVKDGPIFVYLGHEGDITMYAENTGFLFDIAPTFNALLAFIEHRYYGQSLPFGNRTFASAENMKYLTTAQALEDFAMIIDGLKKEFFESVTTAESYPIIAFGASYGGMLSAWLRMKYPFSIIGAISSSAPLLYLPGIANCEVFYEIVTNVFEKFGREQCVKTIKLGWDVIINLTKTKLGMDFISSTWKLCRRIRSTEDVEKLLEWLTSVYVKLALSNYHYPTDLYTPLPAYPVKVFCDKLTSSFFNDTKGLIEQFSQALEIYTNYSGKSVCNNVNSSVEDFNEVAFGYQQCTDLVMPKCSTEIDMFITKPWDYDQFSMECMKKYGVKNFFPLSPLKAFDAKSLKYYSNILFTNGNMDPYSCCSISSNISSTISAYNIIDAPHHVDLRTADVADNNYIISTRRQIVETIKQWLNMI</sequence>
<evidence type="ECO:0000256" key="13">
    <source>
        <dbReference type="ARBA" id="ARBA00059701"/>
    </source>
</evidence>
<dbReference type="OrthoDB" id="2130629at2759"/>
<keyword evidence="20" id="KW-1185">Reference proteome</keyword>
<dbReference type="GO" id="GO:0004185">
    <property type="term" value="F:serine-type carboxypeptidase activity"/>
    <property type="evidence" value="ECO:0007669"/>
    <property type="project" value="UniProtKB-EC"/>
</dbReference>
<evidence type="ECO:0000256" key="4">
    <source>
        <dbReference type="ARBA" id="ARBA00022645"/>
    </source>
</evidence>
<keyword evidence="5" id="KW-0645">Protease</keyword>
<evidence type="ECO:0000256" key="1">
    <source>
        <dbReference type="ARBA" id="ARBA00004371"/>
    </source>
</evidence>
<dbReference type="Pfam" id="PF05577">
    <property type="entry name" value="Peptidase_S28"/>
    <property type="match status" value="1"/>
</dbReference>
<dbReference type="Proteomes" id="UP001153712">
    <property type="component" value="Chromosome 6"/>
</dbReference>
<dbReference type="PANTHER" id="PTHR11010:SF38">
    <property type="entry name" value="LYSOSOMAL PRO-X CARBOXYPEPTIDASE"/>
    <property type="match status" value="1"/>
</dbReference>
<evidence type="ECO:0000256" key="5">
    <source>
        <dbReference type="ARBA" id="ARBA00022670"/>
    </source>
</evidence>
<evidence type="ECO:0000256" key="11">
    <source>
        <dbReference type="ARBA" id="ARBA00023228"/>
    </source>
</evidence>
<organism evidence="19 20">
    <name type="scientific">Phyllotreta striolata</name>
    <name type="common">Striped flea beetle</name>
    <name type="synonym">Crioceris striolata</name>
    <dbReference type="NCBI Taxonomy" id="444603"/>
    <lineage>
        <taxon>Eukaryota</taxon>
        <taxon>Metazoa</taxon>
        <taxon>Ecdysozoa</taxon>
        <taxon>Arthropoda</taxon>
        <taxon>Hexapoda</taxon>
        <taxon>Insecta</taxon>
        <taxon>Pterygota</taxon>
        <taxon>Neoptera</taxon>
        <taxon>Endopterygota</taxon>
        <taxon>Coleoptera</taxon>
        <taxon>Polyphaga</taxon>
        <taxon>Cucujiformia</taxon>
        <taxon>Chrysomeloidea</taxon>
        <taxon>Chrysomelidae</taxon>
        <taxon>Galerucinae</taxon>
        <taxon>Alticini</taxon>
        <taxon>Phyllotreta</taxon>
    </lineage>
</organism>
<evidence type="ECO:0000256" key="2">
    <source>
        <dbReference type="ARBA" id="ARBA00011079"/>
    </source>
</evidence>
<dbReference type="InterPro" id="IPR008758">
    <property type="entry name" value="Peptidase_S28"/>
</dbReference>
<evidence type="ECO:0000256" key="3">
    <source>
        <dbReference type="ARBA" id="ARBA00011738"/>
    </source>
</evidence>
<evidence type="ECO:0000256" key="18">
    <source>
        <dbReference type="SAM" id="SignalP"/>
    </source>
</evidence>
<dbReference type="SUPFAM" id="SSF53474">
    <property type="entry name" value="alpha/beta-Hydrolases"/>
    <property type="match status" value="1"/>
</dbReference>
<evidence type="ECO:0000256" key="16">
    <source>
        <dbReference type="ARBA" id="ARBA00076475"/>
    </source>
</evidence>
<dbReference type="Gene3D" id="3.40.50.1820">
    <property type="entry name" value="alpha/beta hydrolase"/>
    <property type="match status" value="1"/>
</dbReference>
<evidence type="ECO:0000256" key="17">
    <source>
        <dbReference type="ARBA" id="ARBA00076608"/>
    </source>
</evidence>
<feature type="chain" id="PRO_5040183127" description="Lysosomal Pro-X carboxypeptidase" evidence="18">
    <location>
        <begin position="31"/>
        <end position="483"/>
    </location>
</feature>
<gene>
    <name evidence="19" type="ORF">PHYEVI_LOCUS9235</name>
</gene>
<comment type="function">
    <text evidence="13">Cleaves C-terminal amino acids linked to proline in peptides such as angiotensin II, III and des-Arg9-bradykinin. This cleavage occurs at acidic pH, but enzymatic activity is retained with some substrates at neutral pH.</text>
</comment>
<evidence type="ECO:0000313" key="20">
    <source>
        <dbReference type="Proteomes" id="UP001153712"/>
    </source>
</evidence>
<evidence type="ECO:0000256" key="8">
    <source>
        <dbReference type="ARBA" id="ARBA00023145"/>
    </source>
</evidence>
<dbReference type="PANTHER" id="PTHR11010">
    <property type="entry name" value="PROTEASE S28 PRO-X CARBOXYPEPTIDASE-RELATED"/>
    <property type="match status" value="1"/>
</dbReference>
<dbReference type="InterPro" id="IPR029058">
    <property type="entry name" value="AB_hydrolase_fold"/>
</dbReference>
<evidence type="ECO:0000256" key="15">
    <source>
        <dbReference type="ARBA" id="ARBA00073691"/>
    </source>
</evidence>
<dbReference type="InterPro" id="IPR042269">
    <property type="entry name" value="Ser_carbopepase_S28_SKS"/>
</dbReference>